<evidence type="ECO:0000256" key="6">
    <source>
        <dbReference type="ARBA" id="ARBA00023237"/>
    </source>
</evidence>
<dbReference type="GO" id="GO:0015344">
    <property type="term" value="F:siderophore uptake transmembrane transporter activity"/>
    <property type="evidence" value="ECO:0007669"/>
    <property type="project" value="TreeGrafter"/>
</dbReference>
<dbReference type="Proteomes" id="UP000239735">
    <property type="component" value="Unassembled WGS sequence"/>
</dbReference>
<dbReference type="OrthoDB" id="97893at2"/>
<evidence type="ECO:0000256" key="2">
    <source>
        <dbReference type="ARBA" id="ARBA00022448"/>
    </source>
</evidence>
<accession>A0A2N9LV78</accession>
<keyword evidence="5" id="KW-0472">Membrane</keyword>
<dbReference type="InterPro" id="IPR039426">
    <property type="entry name" value="TonB-dep_rcpt-like"/>
</dbReference>
<dbReference type="InterPro" id="IPR057601">
    <property type="entry name" value="Oar-like_b-barrel"/>
</dbReference>
<protein>
    <submittedName>
        <fullName evidence="9">TonB-dependent receptor plug</fullName>
    </submittedName>
</protein>
<dbReference type="SUPFAM" id="SSF56935">
    <property type="entry name" value="Porins"/>
    <property type="match status" value="1"/>
</dbReference>
<dbReference type="GO" id="GO:0044718">
    <property type="term" value="P:siderophore transmembrane transport"/>
    <property type="evidence" value="ECO:0007669"/>
    <property type="project" value="TreeGrafter"/>
</dbReference>
<dbReference type="Pfam" id="PF13620">
    <property type="entry name" value="CarboxypepD_reg"/>
    <property type="match status" value="1"/>
</dbReference>
<dbReference type="GO" id="GO:0030246">
    <property type="term" value="F:carbohydrate binding"/>
    <property type="evidence" value="ECO:0007669"/>
    <property type="project" value="InterPro"/>
</dbReference>
<keyword evidence="4" id="KW-0812">Transmembrane</keyword>
<feature type="region of interest" description="Disordered" evidence="7">
    <location>
        <begin position="169"/>
        <end position="188"/>
    </location>
</feature>
<evidence type="ECO:0000256" key="3">
    <source>
        <dbReference type="ARBA" id="ARBA00022452"/>
    </source>
</evidence>
<dbReference type="GO" id="GO:0009279">
    <property type="term" value="C:cell outer membrane"/>
    <property type="evidence" value="ECO:0007669"/>
    <property type="project" value="UniProtKB-SubCell"/>
</dbReference>
<keyword evidence="6" id="KW-0998">Cell outer membrane</keyword>
<organism evidence="9 10">
    <name type="scientific">Candidatus Sulfuritelmatomonas gaucii</name>
    <dbReference type="NCBI Taxonomy" id="2043161"/>
    <lineage>
        <taxon>Bacteria</taxon>
        <taxon>Pseudomonadati</taxon>
        <taxon>Acidobacteriota</taxon>
        <taxon>Terriglobia</taxon>
        <taxon>Terriglobales</taxon>
        <taxon>Acidobacteriaceae</taxon>
        <taxon>Candidatus Sulfuritelmatomonas</taxon>
    </lineage>
</organism>
<feature type="domain" description="TonB-dependent transporter Oar-like beta-barrel" evidence="8">
    <location>
        <begin position="263"/>
        <end position="1294"/>
    </location>
</feature>
<dbReference type="PANTHER" id="PTHR30069:SF46">
    <property type="entry name" value="OAR PROTEIN"/>
    <property type="match status" value="1"/>
</dbReference>
<evidence type="ECO:0000256" key="4">
    <source>
        <dbReference type="ARBA" id="ARBA00022692"/>
    </source>
</evidence>
<evidence type="ECO:0000256" key="1">
    <source>
        <dbReference type="ARBA" id="ARBA00004571"/>
    </source>
</evidence>
<evidence type="ECO:0000256" key="5">
    <source>
        <dbReference type="ARBA" id="ARBA00023136"/>
    </source>
</evidence>
<evidence type="ECO:0000313" key="9">
    <source>
        <dbReference type="EMBL" id="SPE27139.1"/>
    </source>
</evidence>
<dbReference type="PANTHER" id="PTHR30069">
    <property type="entry name" value="TONB-DEPENDENT OUTER MEMBRANE RECEPTOR"/>
    <property type="match status" value="1"/>
</dbReference>
<proteinExistence type="predicted"/>
<evidence type="ECO:0000256" key="7">
    <source>
        <dbReference type="SAM" id="MobiDB-lite"/>
    </source>
</evidence>
<dbReference type="Gene3D" id="2.40.170.20">
    <property type="entry name" value="TonB-dependent receptor, beta-barrel domain"/>
    <property type="match status" value="1"/>
</dbReference>
<keyword evidence="3" id="KW-1134">Transmembrane beta strand</keyword>
<evidence type="ECO:0000313" key="10">
    <source>
        <dbReference type="Proteomes" id="UP000239735"/>
    </source>
</evidence>
<dbReference type="EMBL" id="OKRB01000117">
    <property type="protein sequence ID" value="SPE27139.1"/>
    <property type="molecule type" value="Genomic_DNA"/>
</dbReference>
<keyword evidence="2" id="KW-0813">Transport</keyword>
<name>A0A2N9LV78_9BACT</name>
<keyword evidence="9" id="KW-0675">Receptor</keyword>
<reference evidence="10" key="1">
    <citation type="submission" date="2018-02" db="EMBL/GenBank/DDBJ databases">
        <authorList>
            <person name="Hausmann B."/>
        </authorList>
    </citation>
    <scope>NUCLEOTIDE SEQUENCE [LARGE SCALE GENOMIC DNA]</scope>
    <source>
        <strain evidence="10">Peat soil MAG SbA5</strain>
    </source>
</reference>
<comment type="subcellular location">
    <subcellularLocation>
        <location evidence="1">Cell outer membrane</location>
        <topology evidence="1">Multi-pass membrane protein</topology>
    </subcellularLocation>
</comment>
<dbReference type="InterPro" id="IPR036942">
    <property type="entry name" value="Beta-barrel_TonB_sf"/>
</dbReference>
<gene>
    <name evidence="9" type="ORF">SBA5_580018</name>
</gene>
<sequence length="1301" mass="138891">MKTQRRFTIAGSLFPLLAVLVALCIPCRLTAQLDRGEVTGTVEDPSGAVVQNATIVLTNDDTNAKITSKSTATGTYVFDDIIPGKYTIQAEAPGFQRYLVHNVLVHVQQVATVDVKFATGNVQQTVTVTAAAPLLESENAQVGQSISNQSVNDMPLATRDWGSLAQMSAGVSTTPTGTGGSGVTPDAGSSESAYFRVNGVDEWQNDFRLNGINDNIEIYGGNYTGTNAAIVPPPDAIQEFTLQSGDFNAEFGHSTGGVVNASIKSGTNGIHGDAWEYVRNNDLNANYFFNRACSNGVCKANPIPPYHQNLFGFTAGGPVVIPGVVHGKNRLFWFADYQGGRYVLPVPDGNLTVPSKGMVSSNFTNLQDNIAYNYSGTCSATVITGCKTDALNRVFSAGTIMDPASTRQLPATGTDPVTGLTGTPNAYVRDPFYNCTAGGNCTSFVGLAKTDFTQDAGGVPLSALNVIPTSREDQNAVKLLSTYPAATASGLANDFQGYVPSEPKNTNTWDVRIDANISPKDILFGVYDRSYLTAHLPSFFPGVASGQSGGRVDSLPAYAWAVGYTRILTPTLTNDMHVGMVHSDKDQVSVWGNIYGSSACSGTVTTSTTGCNIPLAYGIQGVPQVQYNGGLPIVNISGLRGLGVGNFSPTIQAVWSLEGVDGVTKLYRNHAFKTGIQVDDLEADISQPPQGRGDMSFNGQYTDIYNKNASLNGISDLLVTPTNYEYGVGSGVPQVGGQNGISASNIAATDDHRWYIGAYFQDDWKFNPRLTLNLGLRWDLFTPYAETRGFQANFVAAGGNGASGTYYMSNQGCAVARASIFNTVAAASNLNINCVSSLTLGNAQKTNLAPRVGFAYKLRPTLVVRGGFGTAYGALGNLGYGGTLGFNYPFVYVQTVPSSDSAHPLLVGAAPGSPATLENTFNQFNFQNPSVLQSPTPYTSAPVACPYCPGGQYIGTNYLGLPLSARQYNYQTPLVQTENLTVEDQFTSHDAIQVGYVGTQGRHLDILGATNSNNEILPPGTNTQLYIPFPYFQRNSTYNSTNANSSYNSMQATYQHQMSFGLSLLANYTWSRCSGDQHAPQNSQFNSGYRAQWLPGFGIRGDYGLCDADATDLWHAAATYNLPFGRGRQFGSTMNKAADLIVGGWEINGFYTFESGQPLTVTCPTSTSADFGCAANVVSGQNFYAGPHNFTQWLNPGAFAQPPAATTIGQVNYAPLGGQIEQVRGPHFNNLDSSILKNFNFTESAYLQFRAEAFNTTNTPPLAQPGQLNFQAGSFSNISATKNSNQNNGARTLQLALKMFF</sequence>
<dbReference type="InterPro" id="IPR013784">
    <property type="entry name" value="Carb-bd-like_fold"/>
</dbReference>
<dbReference type="Pfam" id="PF25183">
    <property type="entry name" value="OMP_b-brl_4"/>
    <property type="match status" value="1"/>
</dbReference>
<dbReference type="Gene3D" id="2.60.40.1120">
    <property type="entry name" value="Carboxypeptidase-like, regulatory domain"/>
    <property type="match status" value="1"/>
</dbReference>
<evidence type="ECO:0000259" key="8">
    <source>
        <dbReference type="Pfam" id="PF25183"/>
    </source>
</evidence>
<dbReference type="SUPFAM" id="SSF49452">
    <property type="entry name" value="Starch-binding domain-like"/>
    <property type="match status" value="1"/>
</dbReference>